<organism evidence="2 3">
    <name type="scientific">Dicentrarchus labrax</name>
    <name type="common">European seabass</name>
    <name type="synonym">Morone labrax</name>
    <dbReference type="NCBI Taxonomy" id="13489"/>
    <lineage>
        <taxon>Eukaryota</taxon>
        <taxon>Metazoa</taxon>
        <taxon>Chordata</taxon>
        <taxon>Craniata</taxon>
        <taxon>Vertebrata</taxon>
        <taxon>Euteleostomi</taxon>
        <taxon>Actinopterygii</taxon>
        <taxon>Neopterygii</taxon>
        <taxon>Teleostei</taxon>
        <taxon>Neoteleostei</taxon>
        <taxon>Acanthomorphata</taxon>
        <taxon>Eupercaria</taxon>
        <taxon>Moronidae</taxon>
        <taxon>Dicentrarchus</taxon>
    </lineage>
</organism>
<dbReference type="Proteomes" id="UP000694389">
    <property type="component" value="Unassembled WGS sequence"/>
</dbReference>
<protein>
    <submittedName>
        <fullName evidence="2">Uncharacterized protein</fullName>
    </submittedName>
</protein>
<feature type="region of interest" description="Disordered" evidence="1">
    <location>
        <begin position="1"/>
        <end position="112"/>
    </location>
</feature>
<name>A0A8C4F7A2_DICLA</name>
<sequence>MEATGVELSSELVREAEPSREPLGPPLDRSQDPVSGSPLNRSEDPVSGPPLDLSQDPVSGPPLNRSEDPVSGPPLDLSQDPVSRPPLDRSEDPVSGPPLDRSEDPVSGPPLDLKWSLGLKELQGDVDVPGVVGCKVRVEGCGLWRAAARFPRRRQTLRDGDDADGVRQFLRDWRGKNTNTVYLY</sequence>
<evidence type="ECO:0000256" key="1">
    <source>
        <dbReference type="SAM" id="MobiDB-lite"/>
    </source>
</evidence>
<dbReference type="AlphaFoldDB" id="A0A8C4F7A2"/>
<accession>A0A8C4F7A2</accession>
<keyword evidence="3" id="KW-1185">Reference proteome</keyword>
<reference evidence="2" key="2">
    <citation type="submission" date="2025-09" db="UniProtKB">
        <authorList>
            <consortium name="Ensembl"/>
        </authorList>
    </citation>
    <scope>IDENTIFICATION</scope>
</reference>
<proteinExistence type="predicted"/>
<reference evidence="2" key="1">
    <citation type="submission" date="2025-08" db="UniProtKB">
        <authorList>
            <consortium name="Ensembl"/>
        </authorList>
    </citation>
    <scope>IDENTIFICATION</scope>
</reference>
<dbReference type="Ensembl" id="ENSDLAT00005032100.2">
    <property type="protein sequence ID" value="ENSDLAP00005030056.2"/>
    <property type="gene ID" value="ENSDLAG00005013562.2"/>
</dbReference>
<evidence type="ECO:0000313" key="2">
    <source>
        <dbReference type="Ensembl" id="ENSDLAP00005030056.2"/>
    </source>
</evidence>
<evidence type="ECO:0000313" key="3">
    <source>
        <dbReference type="Proteomes" id="UP000694389"/>
    </source>
</evidence>